<accession>A0A2T2XGA3</accession>
<gene>
    <name evidence="2" type="ORF">C7B46_09510</name>
</gene>
<feature type="domain" description="DNA ligase D polymerase" evidence="1">
    <location>
        <begin position="31"/>
        <end position="76"/>
    </location>
</feature>
<sequence>MRGSGNGSQMVWKGITVKHPDRIIFPDMGLTRMEIMAYYDAIADVMIPHLMGRAITLKRWTEDIGGPMFYQKYWESQPIRIDNAHQLLQWVAQGTLEFHVPLGCLDRPHQHDWAVLDLDPPQDCLWSKVAEAAYAVALLWEKLAVPFVLKTSGGKGVHFYIPIEPQDHRSVVYWMKSLATLLAATFPESLTVERLKAQRGNRIYLDYLQNGSVRTMIGVYSMRATQAASVSTPVRLDELEYDPHHWTPARVLDRVAQVGDLFRIKTPRCRLGDVVERYNLLPI</sequence>
<feature type="domain" description="DNA ligase D polymerase" evidence="1">
    <location>
        <begin position="79"/>
        <end position="262"/>
    </location>
</feature>
<dbReference type="Pfam" id="PF21686">
    <property type="entry name" value="LigD_Prim-Pol"/>
    <property type="match status" value="2"/>
</dbReference>
<dbReference type="Gene3D" id="3.90.920.10">
    <property type="entry name" value="DNA primase, PRIM domain"/>
    <property type="match status" value="1"/>
</dbReference>
<dbReference type="EMBL" id="PXYW01000019">
    <property type="protein sequence ID" value="PSR33508.1"/>
    <property type="molecule type" value="Genomic_DNA"/>
</dbReference>
<evidence type="ECO:0000259" key="1">
    <source>
        <dbReference type="Pfam" id="PF21686"/>
    </source>
</evidence>
<dbReference type="AlphaFoldDB" id="A0A2T2XGA3"/>
<dbReference type="Proteomes" id="UP000242972">
    <property type="component" value="Unassembled WGS sequence"/>
</dbReference>
<dbReference type="InterPro" id="IPR052171">
    <property type="entry name" value="NHEJ_LigD"/>
</dbReference>
<evidence type="ECO:0000313" key="2">
    <source>
        <dbReference type="EMBL" id="PSR33508.1"/>
    </source>
</evidence>
<organism evidence="2 3">
    <name type="scientific">Sulfobacillus benefaciens</name>
    <dbReference type="NCBI Taxonomy" id="453960"/>
    <lineage>
        <taxon>Bacteria</taxon>
        <taxon>Bacillati</taxon>
        <taxon>Bacillota</taxon>
        <taxon>Clostridia</taxon>
        <taxon>Eubacteriales</taxon>
        <taxon>Clostridiales Family XVII. Incertae Sedis</taxon>
        <taxon>Sulfobacillus</taxon>
    </lineage>
</organism>
<comment type="caution">
    <text evidence="2">The sequence shown here is derived from an EMBL/GenBank/DDBJ whole genome shotgun (WGS) entry which is preliminary data.</text>
</comment>
<name>A0A2T2XGA3_9FIRM</name>
<protein>
    <submittedName>
        <fullName evidence="2">DNA primase</fullName>
    </submittedName>
</protein>
<evidence type="ECO:0000313" key="3">
    <source>
        <dbReference type="Proteomes" id="UP000242972"/>
    </source>
</evidence>
<dbReference type="InterPro" id="IPR014145">
    <property type="entry name" value="LigD_pol_dom"/>
</dbReference>
<reference evidence="2 3" key="1">
    <citation type="journal article" date="2014" name="BMC Genomics">
        <title>Comparison of environmental and isolate Sulfobacillus genomes reveals diverse carbon, sulfur, nitrogen, and hydrogen metabolisms.</title>
        <authorList>
            <person name="Justice N.B."/>
            <person name="Norman A."/>
            <person name="Brown C.T."/>
            <person name="Singh A."/>
            <person name="Thomas B.C."/>
            <person name="Banfield J.F."/>
        </authorList>
    </citation>
    <scope>NUCLEOTIDE SEQUENCE [LARGE SCALE GENOMIC DNA]</scope>
    <source>
        <strain evidence="2">AMDSBA4</strain>
    </source>
</reference>
<dbReference type="PANTHER" id="PTHR42705:SF2">
    <property type="entry name" value="BIFUNCTIONAL NON-HOMOLOGOUS END JOINING PROTEIN LIGD"/>
    <property type="match status" value="1"/>
</dbReference>
<dbReference type="PANTHER" id="PTHR42705">
    <property type="entry name" value="BIFUNCTIONAL NON-HOMOLOGOUS END JOINING PROTEIN LIGD"/>
    <property type="match status" value="1"/>
</dbReference>
<proteinExistence type="predicted"/>